<organism evidence="2 4">
    <name type="scientific">Butyricimonas paravirosa</name>
    <dbReference type="NCBI Taxonomy" id="1472417"/>
    <lineage>
        <taxon>Bacteria</taxon>
        <taxon>Pseudomonadati</taxon>
        <taxon>Bacteroidota</taxon>
        <taxon>Bacteroidia</taxon>
        <taxon>Bacteroidales</taxon>
        <taxon>Odoribacteraceae</taxon>
        <taxon>Butyricimonas</taxon>
    </lineage>
</organism>
<protein>
    <submittedName>
        <fullName evidence="3">DUF4925 domain-containing protein</fullName>
    </submittedName>
</protein>
<dbReference type="Proteomes" id="UP000576368">
    <property type="component" value="Unassembled WGS sequence"/>
</dbReference>
<dbReference type="AlphaFoldDB" id="A0A7X5YGC0"/>
<dbReference type="EMBL" id="CP043839">
    <property type="protein sequence ID" value="WOF11712.1"/>
    <property type="molecule type" value="Genomic_DNA"/>
</dbReference>
<keyword evidence="5" id="KW-1185">Reference proteome</keyword>
<reference evidence="2 4" key="2">
    <citation type="submission" date="2020-03" db="EMBL/GenBank/DDBJ databases">
        <title>Genomic Encyclopedia of Type Strains, Phase IV (KMG-IV): sequencing the most valuable type-strain genomes for metagenomic binning, comparative biology and taxonomic classification.</title>
        <authorList>
            <person name="Goeker M."/>
        </authorList>
    </citation>
    <scope>NUCLEOTIDE SEQUENCE [LARGE SCALE GENOMIC DNA]</scope>
    <source>
        <strain evidence="2 4">DSM 105722</strain>
    </source>
</reference>
<feature type="signal peptide" evidence="1">
    <location>
        <begin position="1"/>
        <end position="19"/>
    </location>
</feature>
<evidence type="ECO:0000313" key="4">
    <source>
        <dbReference type="Proteomes" id="UP000576368"/>
    </source>
</evidence>
<name>A0A7X5YGC0_9BACT</name>
<proteinExistence type="predicted"/>
<dbReference type="RefSeq" id="WP_118305464.1">
    <property type="nucleotide sequence ID" value="NZ_BMPA01000015.1"/>
</dbReference>
<dbReference type="Proteomes" id="UP001302374">
    <property type="component" value="Chromosome"/>
</dbReference>
<reference evidence="3 5" key="1">
    <citation type="submission" date="2019-09" db="EMBL/GenBank/DDBJ databases">
        <title>Butyricimonas paravirosa DSM 105722 (=214-4 = JCM 18677 = CCUG 65563).</title>
        <authorList>
            <person name="Le Roy T."/>
            <person name="Cani P.D."/>
        </authorList>
    </citation>
    <scope>NUCLEOTIDE SEQUENCE [LARGE SCALE GENOMIC DNA]</scope>
    <source>
        <strain evidence="3 5">DSM 105722</strain>
    </source>
</reference>
<evidence type="ECO:0000313" key="2">
    <source>
        <dbReference type="EMBL" id="NJC20244.1"/>
    </source>
</evidence>
<evidence type="ECO:0000313" key="5">
    <source>
        <dbReference type="Proteomes" id="UP001302374"/>
    </source>
</evidence>
<dbReference type="EMBL" id="JAATLI010000016">
    <property type="protein sequence ID" value="NJC20244.1"/>
    <property type="molecule type" value="Genomic_DNA"/>
</dbReference>
<feature type="chain" id="PRO_5031567141" evidence="1">
    <location>
        <begin position="20"/>
        <end position="382"/>
    </location>
</feature>
<gene>
    <name evidence="3" type="ORF">F1644_05260</name>
    <name evidence="2" type="ORF">GGR15_003889</name>
</gene>
<evidence type="ECO:0000256" key="1">
    <source>
        <dbReference type="SAM" id="SignalP"/>
    </source>
</evidence>
<accession>A0A7X5YGC0</accession>
<sequence>MKNKFLLLLILGVAFFASCSDDDKDPFKNYSADYSGDKLALKLNGKEFSGTSVSFNSENKKNATLTLNKLIPGEPALEVKNLIVEELAGDDYTFAGENKNDDRIVLVEGAVKSGVLSLNTSFKVISKVVGEWMLAKPEMDDSYNMVSSCIHLEIVTDVDSIAFPIWGKLPINPNPEIEGDLGLTTLLQTLGGGILPGLLKKMNLKEDGNLIASYHQITGIQDLFQPDATPLVDSEEGLVRYNVKDGQIYILVDIESLLGRSTENNPTSMLMTMLETGIPLKVQLDGEKMRAYVDREMMLPFMSVLELLLPMIDDLELDPTFAAMGITNESLKQLVNDIINLVTKSSKVELGLNLTSFVEDEETQASLALPKVIEETVFQLAK</sequence>
<keyword evidence="1" id="KW-0732">Signal</keyword>
<evidence type="ECO:0000313" key="3">
    <source>
        <dbReference type="EMBL" id="WOF11712.1"/>
    </source>
</evidence>
<dbReference type="GeneID" id="86890682"/>
<dbReference type="PROSITE" id="PS51257">
    <property type="entry name" value="PROKAR_LIPOPROTEIN"/>
    <property type="match status" value="1"/>
</dbReference>